<evidence type="ECO:0000313" key="2">
    <source>
        <dbReference type="Proteomes" id="UP000789396"/>
    </source>
</evidence>
<dbReference type="Proteomes" id="UP000789396">
    <property type="component" value="Unassembled WGS sequence"/>
</dbReference>
<organism evidence="1 2">
    <name type="scientific">Racocetra fulgida</name>
    <dbReference type="NCBI Taxonomy" id="60492"/>
    <lineage>
        <taxon>Eukaryota</taxon>
        <taxon>Fungi</taxon>
        <taxon>Fungi incertae sedis</taxon>
        <taxon>Mucoromycota</taxon>
        <taxon>Glomeromycotina</taxon>
        <taxon>Glomeromycetes</taxon>
        <taxon>Diversisporales</taxon>
        <taxon>Gigasporaceae</taxon>
        <taxon>Racocetra</taxon>
    </lineage>
</organism>
<protein>
    <submittedName>
        <fullName evidence="1">10232_t:CDS:1</fullName>
    </submittedName>
</protein>
<dbReference type="EMBL" id="CAJVPZ010033393">
    <property type="protein sequence ID" value="CAG8744190.1"/>
    <property type="molecule type" value="Genomic_DNA"/>
</dbReference>
<comment type="caution">
    <text evidence="1">The sequence shown here is derived from an EMBL/GenBank/DDBJ whole genome shotgun (WGS) entry which is preliminary data.</text>
</comment>
<gene>
    <name evidence="1" type="ORF">RFULGI_LOCUS13104</name>
</gene>
<evidence type="ECO:0000313" key="1">
    <source>
        <dbReference type="EMBL" id="CAG8744190.1"/>
    </source>
</evidence>
<sequence>PQKISLRSIFGFKMRAVYNTPENIYHTDCMNAENATVDCIDVGINAIVNARYDMYV</sequence>
<dbReference type="AlphaFoldDB" id="A0A9N9NM31"/>
<keyword evidence="2" id="KW-1185">Reference proteome</keyword>
<name>A0A9N9NM31_9GLOM</name>
<accession>A0A9N9NM31</accession>
<proteinExistence type="predicted"/>
<reference evidence="1" key="1">
    <citation type="submission" date="2021-06" db="EMBL/GenBank/DDBJ databases">
        <authorList>
            <person name="Kallberg Y."/>
            <person name="Tangrot J."/>
            <person name="Rosling A."/>
        </authorList>
    </citation>
    <scope>NUCLEOTIDE SEQUENCE</scope>
    <source>
        <strain evidence="1">IN212</strain>
    </source>
</reference>
<feature type="non-terminal residue" evidence="1">
    <location>
        <position position="1"/>
    </location>
</feature>